<feature type="region of interest" description="Disordered" evidence="1">
    <location>
        <begin position="151"/>
        <end position="238"/>
    </location>
</feature>
<feature type="compositionally biased region" description="Low complexity" evidence="1">
    <location>
        <begin position="188"/>
        <end position="201"/>
    </location>
</feature>
<evidence type="ECO:0000313" key="2">
    <source>
        <dbReference type="EMBL" id="KAJ6824314.1"/>
    </source>
</evidence>
<keyword evidence="2" id="KW-0328">Glycosyltransferase</keyword>
<feature type="compositionally biased region" description="Basic residues" evidence="1">
    <location>
        <begin position="89"/>
        <end position="100"/>
    </location>
</feature>
<evidence type="ECO:0000313" key="3">
    <source>
        <dbReference type="Proteomes" id="UP001140949"/>
    </source>
</evidence>
<feature type="compositionally biased region" description="Basic residues" evidence="1">
    <location>
        <begin position="218"/>
        <end position="238"/>
    </location>
</feature>
<organism evidence="2 3">
    <name type="scientific">Iris pallida</name>
    <name type="common">Sweet iris</name>
    <dbReference type="NCBI Taxonomy" id="29817"/>
    <lineage>
        <taxon>Eukaryota</taxon>
        <taxon>Viridiplantae</taxon>
        <taxon>Streptophyta</taxon>
        <taxon>Embryophyta</taxon>
        <taxon>Tracheophyta</taxon>
        <taxon>Spermatophyta</taxon>
        <taxon>Magnoliopsida</taxon>
        <taxon>Liliopsida</taxon>
        <taxon>Asparagales</taxon>
        <taxon>Iridaceae</taxon>
        <taxon>Iridoideae</taxon>
        <taxon>Irideae</taxon>
        <taxon>Iris</taxon>
    </lineage>
</organism>
<reference evidence="2" key="1">
    <citation type="journal article" date="2023" name="GigaByte">
        <title>Genome assembly of the bearded iris, Iris pallida Lam.</title>
        <authorList>
            <person name="Bruccoleri R.E."/>
            <person name="Oakeley E.J."/>
            <person name="Faust A.M.E."/>
            <person name="Altorfer M."/>
            <person name="Dessus-Babus S."/>
            <person name="Burckhardt D."/>
            <person name="Oertli M."/>
            <person name="Naumann U."/>
            <person name="Petersen F."/>
            <person name="Wong J."/>
        </authorList>
    </citation>
    <scope>NUCLEOTIDE SEQUENCE</scope>
    <source>
        <strain evidence="2">GSM-AAB239-AS_SAM_17_03QT</strain>
    </source>
</reference>
<keyword evidence="2" id="KW-0808">Transferase</keyword>
<dbReference type="Proteomes" id="UP001140949">
    <property type="component" value="Unassembled WGS sequence"/>
</dbReference>
<feature type="compositionally biased region" description="Basic residues" evidence="1">
    <location>
        <begin position="163"/>
        <end position="187"/>
    </location>
</feature>
<protein>
    <submittedName>
        <fullName evidence="2">Sialyltransferase-like protein 1</fullName>
    </submittedName>
</protein>
<feature type="compositionally biased region" description="Pro residues" evidence="1">
    <location>
        <begin position="202"/>
        <end position="213"/>
    </location>
</feature>
<sequence>MKKSLRFLFTLLLLSILTLTFLSFRTAIRSGSGSINPTLLRLASADPTEPDLRRDVDALLDGNLPSTARARARHRTISSIWPPTATSAHGHHLSDHHRTRSATPLDYRNFPNLRPLLLDWIRRRCLDPGAAISPSLLLPLPPPLPPLRLLRRRRQQRRPPQLRPRRPHRLPRPRRPPQQRRHRRLLPPRRLQNQPLLRQQQHPPPLRPPPGLLLPPLRRPRPHPHVHLPARPPPRLRRVQLLPQGPPARHRPELRPPLREDRQVLLDQEVRRGHREAPRGVGELPRREGVPLLFGDAGRGARGRGVPEGQPVRLREVGRGEAPLPHQTEGRAGPARLRGRVRFLPGPRGAAGDMVSTPGGRVIITISIVGTAHSICIMAI</sequence>
<evidence type="ECO:0000256" key="1">
    <source>
        <dbReference type="SAM" id="MobiDB-lite"/>
    </source>
</evidence>
<dbReference type="GO" id="GO:0016757">
    <property type="term" value="F:glycosyltransferase activity"/>
    <property type="evidence" value="ECO:0007669"/>
    <property type="project" value="UniProtKB-KW"/>
</dbReference>
<reference evidence="2" key="2">
    <citation type="submission" date="2023-04" db="EMBL/GenBank/DDBJ databases">
        <authorList>
            <person name="Bruccoleri R.E."/>
            <person name="Oakeley E.J."/>
            <person name="Faust A.-M."/>
            <person name="Dessus-Babus S."/>
            <person name="Altorfer M."/>
            <person name="Burckhardt D."/>
            <person name="Oertli M."/>
            <person name="Naumann U."/>
            <person name="Petersen F."/>
            <person name="Wong J."/>
        </authorList>
    </citation>
    <scope>NUCLEOTIDE SEQUENCE</scope>
    <source>
        <strain evidence="2">GSM-AAB239-AS_SAM_17_03QT</strain>
        <tissue evidence="2">Leaf</tissue>
    </source>
</reference>
<comment type="caution">
    <text evidence="2">The sequence shown here is derived from an EMBL/GenBank/DDBJ whole genome shotgun (WGS) entry which is preliminary data.</text>
</comment>
<dbReference type="EMBL" id="JANAVB010022226">
    <property type="protein sequence ID" value="KAJ6824314.1"/>
    <property type="molecule type" value="Genomic_DNA"/>
</dbReference>
<name>A0AAX6G6F4_IRIPA</name>
<keyword evidence="3" id="KW-1185">Reference proteome</keyword>
<feature type="region of interest" description="Disordered" evidence="1">
    <location>
        <begin position="81"/>
        <end position="104"/>
    </location>
</feature>
<accession>A0AAX6G6F4</accession>
<dbReference type="AlphaFoldDB" id="A0AAX6G6F4"/>
<proteinExistence type="predicted"/>
<gene>
    <name evidence="2" type="ORF">M6B38_102480</name>
</gene>